<evidence type="ECO:0000313" key="5">
    <source>
        <dbReference type="Proteomes" id="UP000580891"/>
    </source>
</evidence>
<dbReference type="Pfam" id="PF02634">
    <property type="entry name" value="FdhD-NarQ"/>
    <property type="match status" value="1"/>
</dbReference>
<dbReference type="PIRSF" id="PIRSF015626">
    <property type="entry name" value="FdhD"/>
    <property type="match status" value="1"/>
</dbReference>
<evidence type="ECO:0000313" key="4">
    <source>
        <dbReference type="EMBL" id="MBA2870347.1"/>
    </source>
</evidence>
<dbReference type="PANTHER" id="PTHR30592:SF1">
    <property type="entry name" value="SULFUR CARRIER PROTEIN FDHD"/>
    <property type="match status" value="1"/>
</dbReference>
<dbReference type="InterPro" id="IPR016193">
    <property type="entry name" value="Cytidine_deaminase-like"/>
</dbReference>
<dbReference type="Gene3D" id="3.40.140.10">
    <property type="entry name" value="Cytidine Deaminase, domain 2"/>
    <property type="match status" value="1"/>
</dbReference>
<feature type="binding site" evidence="3">
    <location>
        <begin position="245"/>
        <end position="250"/>
    </location>
    <ligand>
        <name>Mo-bis(molybdopterin guanine dinucleotide)</name>
        <dbReference type="ChEBI" id="CHEBI:60539"/>
    </ligand>
</feature>
<evidence type="ECO:0000256" key="3">
    <source>
        <dbReference type="HAMAP-Rule" id="MF_00187"/>
    </source>
</evidence>
<dbReference type="GO" id="GO:0005737">
    <property type="term" value="C:cytoplasm"/>
    <property type="evidence" value="ECO:0007669"/>
    <property type="project" value="UniProtKB-SubCell"/>
</dbReference>
<dbReference type="GO" id="GO:0097163">
    <property type="term" value="F:sulfur carrier activity"/>
    <property type="evidence" value="ECO:0007669"/>
    <property type="project" value="UniProtKB-UniRule"/>
</dbReference>
<feature type="active site" description="Cysteine persulfide intermediate" evidence="3">
    <location>
        <position position="107"/>
    </location>
</feature>
<sequence>MEKENTIRKTIFKYTNEGLMKQEDEIVSEYPLTMIVNGEEFATIVCSPDHLDELVFGFLASEGVIRFQSDIKQMSLDENRGFAYIDLHVKQPVRQQYFSKRFIGSCCGKSRQFYLHNDVKTAKTVMSNIKISIKQCFQLMKTMQSGSVLFQQTGGVHNAALCTANELIVSRSDIGRHNALDKIYGHCLLQKISVRDKIIAFSGRISSEVLLKVSKIGVGIILSKSAPTDLALKLAEDLNITVVGFIRSDKLNVYTHPERIVEVDES</sequence>
<organism evidence="4 5">
    <name type="scientific">[Anoxybacillus] calidus</name>
    <dbReference type="NCBI Taxonomy" id="575178"/>
    <lineage>
        <taxon>Bacteria</taxon>
        <taxon>Bacillati</taxon>
        <taxon>Bacillota</taxon>
        <taxon>Bacilli</taxon>
        <taxon>Bacillales</taxon>
        <taxon>Anoxybacillaceae</taxon>
        <taxon>Paranoxybacillus</taxon>
    </lineage>
</organism>
<evidence type="ECO:0000256" key="1">
    <source>
        <dbReference type="ARBA" id="ARBA00022490"/>
    </source>
</evidence>
<dbReference type="EMBL" id="JACDUU010000001">
    <property type="protein sequence ID" value="MBA2870347.1"/>
    <property type="molecule type" value="Genomic_DNA"/>
</dbReference>
<comment type="function">
    <text evidence="3">Required for formate dehydrogenase (FDH) activity. Acts as a sulfur carrier protein that transfers sulfur from IscS to the molybdenum cofactor prior to its insertion into FDH.</text>
</comment>
<dbReference type="InterPro" id="IPR003786">
    <property type="entry name" value="FdhD"/>
</dbReference>
<dbReference type="HAMAP" id="MF_00187">
    <property type="entry name" value="FdhD"/>
    <property type="match status" value="1"/>
</dbReference>
<dbReference type="RefSeq" id="WP_181536038.1">
    <property type="nucleotide sequence ID" value="NZ_JACDUU010000001.1"/>
</dbReference>
<protein>
    <recommendedName>
        <fullName evidence="3">Sulfur carrier protein FdhD</fullName>
    </recommendedName>
</protein>
<gene>
    <name evidence="3" type="primary">fdhD</name>
    <name evidence="4" type="ORF">HNQ85_000605</name>
</gene>
<keyword evidence="1 3" id="KW-0963">Cytoplasm</keyword>
<dbReference type="SUPFAM" id="SSF53927">
    <property type="entry name" value="Cytidine deaminase-like"/>
    <property type="match status" value="1"/>
</dbReference>
<name>A0A7V9YXN1_9BACL</name>
<dbReference type="GO" id="GO:0016783">
    <property type="term" value="F:sulfurtransferase activity"/>
    <property type="evidence" value="ECO:0007669"/>
    <property type="project" value="InterPro"/>
</dbReference>
<comment type="similarity">
    <text evidence="3">Belongs to the FdhD family.</text>
</comment>
<comment type="subcellular location">
    <subcellularLocation>
        <location evidence="3">Cytoplasm</location>
    </subcellularLocation>
</comment>
<keyword evidence="5" id="KW-1185">Reference proteome</keyword>
<keyword evidence="2 3" id="KW-0501">Molybdenum cofactor biosynthesis</keyword>
<dbReference type="PANTHER" id="PTHR30592">
    <property type="entry name" value="FORMATE DEHYDROGENASE"/>
    <property type="match status" value="1"/>
</dbReference>
<comment type="caution">
    <text evidence="4">The sequence shown here is derived from an EMBL/GenBank/DDBJ whole genome shotgun (WGS) entry which is preliminary data.</text>
</comment>
<accession>A0A7V9YXN1</accession>
<dbReference type="NCBIfam" id="TIGR00129">
    <property type="entry name" value="fdhD_narQ"/>
    <property type="match status" value="1"/>
</dbReference>
<dbReference type="AlphaFoldDB" id="A0A7V9YXN1"/>
<reference evidence="4 5" key="1">
    <citation type="submission" date="2020-07" db="EMBL/GenBank/DDBJ databases">
        <title>Genomic Encyclopedia of Type Strains, Phase IV (KMG-IV): sequencing the most valuable type-strain genomes for metagenomic binning, comparative biology and taxonomic classification.</title>
        <authorList>
            <person name="Goeker M."/>
        </authorList>
    </citation>
    <scope>NUCLEOTIDE SEQUENCE [LARGE SCALE GENOMIC DNA]</scope>
    <source>
        <strain evidence="4 5">DSM 25220</strain>
    </source>
</reference>
<dbReference type="Proteomes" id="UP000580891">
    <property type="component" value="Unassembled WGS sequence"/>
</dbReference>
<evidence type="ECO:0000256" key="2">
    <source>
        <dbReference type="ARBA" id="ARBA00023150"/>
    </source>
</evidence>
<dbReference type="GO" id="GO:0006777">
    <property type="term" value="P:Mo-molybdopterin cofactor biosynthetic process"/>
    <property type="evidence" value="ECO:0007669"/>
    <property type="project" value="UniProtKB-UniRule"/>
</dbReference>
<proteinExistence type="inferred from homology"/>
<dbReference type="Gene3D" id="3.10.20.10">
    <property type="match status" value="1"/>
</dbReference>